<comment type="subunit">
    <text evidence="1">Interacts transiently with the RNA polymerase catalytic core formed by RpoA, RpoB, RpoC and RpoZ (2 alpha, 1 beta, 1 beta' and 1 omega subunit) to form the RNA polymerase holoenzyme that can initiate transcription.</text>
</comment>
<dbReference type="InterPro" id="IPR032710">
    <property type="entry name" value="NTF2-like_dom_sf"/>
</dbReference>
<dbReference type="InterPro" id="IPR013249">
    <property type="entry name" value="RNA_pol_sigma70_r4_t2"/>
</dbReference>
<dbReference type="GO" id="GO:0003677">
    <property type="term" value="F:DNA binding"/>
    <property type="evidence" value="ECO:0007669"/>
    <property type="project" value="InterPro"/>
</dbReference>
<proteinExistence type="predicted"/>
<evidence type="ECO:0000256" key="2">
    <source>
        <dbReference type="SAM" id="MobiDB-lite"/>
    </source>
</evidence>
<dbReference type="PANTHER" id="PTHR30173">
    <property type="entry name" value="SIGMA 19 FACTOR"/>
    <property type="match status" value="1"/>
</dbReference>
<dbReference type="InterPro" id="IPR007627">
    <property type="entry name" value="RNA_pol_sigma70_r2"/>
</dbReference>
<evidence type="ECO:0000259" key="4">
    <source>
        <dbReference type="Pfam" id="PF08281"/>
    </source>
</evidence>
<dbReference type="EMBL" id="RSDW01000001">
    <property type="protein sequence ID" value="RSL17638.1"/>
    <property type="molecule type" value="Genomic_DNA"/>
</dbReference>
<dbReference type="AlphaFoldDB" id="A0A3R9NYG0"/>
<dbReference type="SUPFAM" id="SSF54427">
    <property type="entry name" value="NTF2-like"/>
    <property type="match status" value="1"/>
</dbReference>
<evidence type="ECO:0000259" key="3">
    <source>
        <dbReference type="Pfam" id="PF04542"/>
    </source>
</evidence>
<protein>
    <submittedName>
        <fullName evidence="5">RNA polymerase ECF family sigma subunit</fullName>
    </submittedName>
</protein>
<dbReference type="InterPro" id="IPR014284">
    <property type="entry name" value="RNA_pol_sigma-70_dom"/>
</dbReference>
<dbReference type="Gene3D" id="1.10.1740.10">
    <property type="match status" value="1"/>
</dbReference>
<dbReference type="NCBIfam" id="TIGR02937">
    <property type="entry name" value="sigma70-ECF"/>
    <property type="match status" value="1"/>
</dbReference>
<evidence type="ECO:0000313" key="6">
    <source>
        <dbReference type="Proteomes" id="UP000269669"/>
    </source>
</evidence>
<reference evidence="5 6" key="1">
    <citation type="submission" date="2018-12" db="EMBL/GenBank/DDBJ databases">
        <title>Sequencing of bacterial isolates from soil warming experiment in Harvard Forest, Massachusetts, USA.</title>
        <authorList>
            <person name="Deangelis K."/>
        </authorList>
    </citation>
    <scope>NUCLEOTIDE SEQUENCE [LARGE SCALE GENOMIC DNA]</scope>
    <source>
        <strain evidence="5 6">EB153</strain>
    </source>
</reference>
<accession>A0A3R9NYG0</accession>
<keyword evidence="6" id="KW-1185">Reference proteome</keyword>
<sequence>MGQSDALAEQFEESRGHLRGVAYRMLGSLSEADDVVQECWLRLSRSDTDIIENLRGWLTTVVARICLDTLRSRNSRREESLETAAPESALKQGSTPDPETEAVLAESVGYATLVVLDRLNPAERIAFVLHDLFDVPFEEIARITGRTPEAARQLASRARRRVRGATTLPEGELVQQQSLVEKFLLALRLGDATKLLEVLDPDFVVHADAAAAPGVPPNLHGAEAWAKQAIQAARGARLARLAMVEGSVGLLVAPRGRLFRVLRFTFVNGRIAAMEVIGNPERLRTIEVGVMAG</sequence>
<organism evidence="5 6">
    <name type="scientific">Edaphobacter aggregans</name>
    <dbReference type="NCBI Taxonomy" id="570835"/>
    <lineage>
        <taxon>Bacteria</taxon>
        <taxon>Pseudomonadati</taxon>
        <taxon>Acidobacteriota</taxon>
        <taxon>Terriglobia</taxon>
        <taxon>Terriglobales</taxon>
        <taxon>Acidobacteriaceae</taxon>
        <taxon>Edaphobacter</taxon>
    </lineage>
</organism>
<gene>
    <name evidence="5" type="ORF">EDE15_3173</name>
</gene>
<dbReference type="RefSeq" id="WP_125486105.1">
    <property type="nucleotide sequence ID" value="NZ_RSDW01000001.1"/>
</dbReference>
<comment type="caution">
    <text evidence="5">The sequence shown here is derived from an EMBL/GenBank/DDBJ whole genome shotgun (WGS) entry which is preliminary data.</text>
</comment>
<dbReference type="InterPro" id="IPR013324">
    <property type="entry name" value="RNA_pol_sigma_r3/r4-like"/>
</dbReference>
<dbReference type="GO" id="GO:0016987">
    <property type="term" value="F:sigma factor activity"/>
    <property type="evidence" value="ECO:0007669"/>
    <property type="project" value="InterPro"/>
</dbReference>
<dbReference type="OrthoDB" id="3211555at2"/>
<dbReference type="Gene3D" id="1.10.10.10">
    <property type="entry name" value="Winged helix-like DNA-binding domain superfamily/Winged helix DNA-binding domain"/>
    <property type="match status" value="1"/>
</dbReference>
<dbReference type="InterPro" id="IPR013325">
    <property type="entry name" value="RNA_pol_sigma_r2"/>
</dbReference>
<dbReference type="Pfam" id="PF04542">
    <property type="entry name" value="Sigma70_r2"/>
    <property type="match status" value="1"/>
</dbReference>
<feature type="domain" description="RNA polymerase sigma-70 region 2" evidence="3">
    <location>
        <begin position="12"/>
        <end position="74"/>
    </location>
</feature>
<dbReference type="InterPro" id="IPR052704">
    <property type="entry name" value="ECF_Sigma-70_Domain"/>
</dbReference>
<dbReference type="InterPro" id="IPR036388">
    <property type="entry name" value="WH-like_DNA-bd_sf"/>
</dbReference>
<dbReference type="PANTHER" id="PTHR30173:SF43">
    <property type="entry name" value="ECF RNA POLYMERASE SIGMA FACTOR SIGI-RELATED"/>
    <property type="match status" value="1"/>
</dbReference>
<dbReference type="Pfam" id="PF08281">
    <property type="entry name" value="Sigma70_r4_2"/>
    <property type="match status" value="1"/>
</dbReference>
<evidence type="ECO:0000256" key="1">
    <source>
        <dbReference type="ARBA" id="ARBA00011344"/>
    </source>
</evidence>
<dbReference type="SUPFAM" id="SSF88946">
    <property type="entry name" value="Sigma2 domain of RNA polymerase sigma factors"/>
    <property type="match status" value="1"/>
</dbReference>
<feature type="domain" description="RNA polymerase sigma factor 70 region 4 type 2" evidence="4">
    <location>
        <begin position="115"/>
        <end position="161"/>
    </location>
</feature>
<name>A0A3R9NYG0_9BACT</name>
<dbReference type="GO" id="GO:0006352">
    <property type="term" value="P:DNA-templated transcription initiation"/>
    <property type="evidence" value="ECO:0007669"/>
    <property type="project" value="InterPro"/>
</dbReference>
<dbReference type="Proteomes" id="UP000269669">
    <property type="component" value="Unassembled WGS sequence"/>
</dbReference>
<feature type="region of interest" description="Disordered" evidence="2">
    <location>
        <begin position="76"/>
        <end position="98"/>
    </location>
</feature>
<dbReference type="SUPFAM" id="SSF88659">
    <property type="entry name" value="Sigma3 and sigma4 domains of RNA polymerase sigma factors"/>
    <property type="match status" value="1"/>
</dbReference>
<dbReference type="Gene3D" id="3.10.450.50">
    <property type="match status" value="1"/>
</dbReference>
<evidence type="ECO:0000313" key="5">
    <source>
        <dbReference type="EMBL" id="RSL17638.1"/>
    </source>
</evidence>